<evidence type="ECO:0000256" key="2">
    <source>
        <dbReference type="SAM" id="SignalP"/>
    </source>
</evidence>
<feature type="region of interest" description="Disordered" evidence="1">
    <location>
        <begin position="207"/>
        <end position="296"/>
    </location>
</feature>
<protein>
    <recommendedName>
        <fullName evidence="5">Superfamily II DNA and RNA helicase</fullName>
    </recommendedName>
</protein>
<gene>
    <name evidence="3" type="ORF">E5S67_00205</name>
</gene>
<dbReference type="Proteomes" id="UP000702425">
    <property type="component" value="Unassembled WGS sequence"/>
</dbReference>
<name>A0ABX2CQ38_9CYAN</name>
<reference evidence="3 4" key="1">
    <citation type="journal article" date="2020" name="Sci. Rep.">
        <title>A novel cyanobacterial geosmin producer, revising GeoA distribution and dispersion patterns in Bacteria.</title>
        <authorList>
            <person name="Churro C."/>
            <person name="Semedo-Aguiar A.P."/>
            <person name="Silva A.D."/>
            <person name="Pereira-Leal J.B."/>
            <person name="Leite R.B."/>
        </authorList>
    </citation>
    <scope>NUCLEOTIDE SEQUENCE [LARGE SCALE GENOMIC DNA]</scope>
    <source>
        <strain evidence="3 4">IPMA8</strain>
    </source>
</reference>
<sequence>MMLRKLTIYLMALTLLWTATACGSPTPQPPANPAPNSNVNTVRPAAANNNLAQGQYPVQQATYDDANGEYSLMLLNTPAGSPPVYRTTDLQMARLTDEEISAGKKSYLNVNNNQAVLHLTEDFKIEYVHNVTETVNNPQTGQPQTVVVRQQSGFWAPFAGAIAGQAIGSLLFRPQYYMPPVYQPGIMTGYGGYGNTYSQAVNQYQTRYRTPPPEVRNRQVLRTTGRLRSPTSNQPVRPSVRPNANNRSTGSGYGGSTLRRSPNLTSPQQRRSPSFGSGRSSRQPSRSGSFGSGRRR</sequence>
<dbReference type="EMBL" id="SRRZ01000002">
    <property type="protein sequence ID" value="NQE32491.1"/>
    <property type="molecule type" value="Genomic_DNA"/>
</dbReference>
<evidence type="ECO:0000256" key="1">
    <source>
        <dbReference type="SAM" id="MobiDB-lite"/>
    </source>
</evidence>
<feature type="chain" id="PRO_5047111771" description="Superfamily II DNA and RNA helicase" evidence="2">
    <location>
        <begin position="22"/>
        <end position="296"/>
    </location>
</feature>
<keyword evidence="2" id="KW-0732">Signal</keyword>
<keyword evidence="4" id="KW-1185">Reference proteome</keyword>
<evidence type="ECO:0000313" key="3">
    <source>
        <dbReference type="EMBL" id="NQE32491.1"/>
    </source>
</evidence>
<feature type="compositionally biased region" description="Low complexity" evidence="1">
    <location>
        <begin position="269"/>
        <end position="289"/>
    </location>
</feature>
<proteinExistence type="predicted"/>
<comment type="caution">
    <text evidence="3">The sequence shown here is derived from an EMBL/GenBank/DDBJ whole genome shotgun (WGS) entry which is preliminary data.</text>
</comment>
<feature type="compositionally biased region" description="Polar residues" evidence="1">
    <location>
        <begin position="258"/>
        <end position="268"/>
    </location>
</feature>
<evidence type="ECO:0008006" key="5">
    <source>
        <dbReference type="Google" id="ProtNLM"/>
    </source>
</evidence>
<dbReference type="PROSITE" id="PS51257">
    <property type="entry name" value="PROKAR_LIPOPROTEIN"/>
    <property type="match status" value="1"/>
</dbReference>
<accession>A0ABX2CQ38</accession>
<feature type="signal peptide" evidence="2">
    <location>
        <begin position="1"/>
        <end position="21"/>
    </location>
</feature>
<feature type="compositionally biased region" description="Polar residues" evidence="1">
    <location>
        <begin position="229"/>
        <end position="250"/>
    </location>
</feature>
<evidence type="ECO:0000313" key="4">
    <source>
        <dbReference type="Proteomes" id="UP000702425"/>
    </source>
</evidence>
<dbReference type="RefSeq" id="WP_246276570.1">
    <property type="nucleotide sequence ID" value="NZ_CAWPPK010000112.1"/>
</dbReference>
<organism evidence="3 4">
    <name type="scientific">Microcoleus asticus IPMA8</name>
    <dbReference type="NCBI Taxonomy" id="2563858"/>
    <lineage>
        <taxon>Bacteria</taxon>
        <taxon>Bacillati</taxon>
        <taxon>Cyanobacteriota</taxon>
        <taxon>Cyanophyceae</taxon>
        <taxon>Oscillatoriophycideae</taxon>
        <taxon>Oscillatoriales</taxon>
        <taxon>Microcoleaceae</taxon>
        <taxon>Microcoleus</taxon>
        <taxon>Microcoleus asticus</taxon>
    </lineage>
</organism>